<evidence type="ECO:0000313" key="1">
    <source>
        <dbReference type="EMBL" id="GHF81645.1"/>
    </source>
</evidence>
<dbReference type="RefSeq" id="WP_170313991.1">
    <property type="nucleotide sequence ID" value="NZ_BNBE01000001.1"/>
</dbReference>
<dbReference type="Proteomes" id="UP000632849">
    <property type="component" value="Unassembled WGS sequence"/>
</dbReference>
<dbReference type="EMBL" id="BNBE01000001">
    <property type="protein sequence ID" value="GHF81645.1"/>
    <property type="molecule type" value="Genomic_DNA"/>
</dbReference>
<sequence>MNLSQAVATAVVATAAASYEELVVEELAPQTAEQFQPGTCICWVDAYCD</sequence>
<organism evidence="1 2">
    <name type="scientific">Streptomyces filamentosus</name>
    <name type="common">Streptomyces roseosporus</name>
    <dbReference type="NCBI Taxonomy" id="67294"/>
    <lineage>
        <taxon>Bacteria</taxon>
        <taxon>Bacillati</taxon>
        <taxon>Actinomycetota</taxon>
        <taxon>Actinomycetes</taxon>
        <taxon>Kitasatosporales</taxon>
        <taxon>Streptomycetaceae</taxon>
        <taxon>Streptomyces</taxon>
    </lineage>
</organism>
<reference evidence="1" key="2">
    <citation type="submission" date="2020-09" db="EMBL/GenBank/DDBJ databases">
        <authorList>
            <person name="Sun Q."/>
            <person name="Ohkuma M."/>
        </authorList>
    </citation>
    <scope>NUCLEOTIDE SEQUENCE</scope>
    <source>
        <strain evidence="1">JCM 4122</strain>
    </source>
</reference>
<keyword evidence="2" id="KW-1185">Reference proteome</keyword>
<dbReference type="AlphaFoldDB" id="A0A919EI81"/>
<proteinExistence type="predicted"/>
<reference evidence="1" key="1">
    <citation type="journal article" date="2014" name="Int. J. Syst. Evol. Microbiol.">
        <title>Complete genome sequence of Corynebacterium casei LMG S-19264T (=DSM 44701T), isolated from a smear-ripened cheese.</title>
        <authorList>
            <consortium name="US DOE Joint Genome Institute (JGI-PGF)"/>
            <person name="Walter F."/>
            <person name="Albersmeier A."/>
            <person name="Kalinowski J."/>
            <person name="Ruckert C."/>
        </authorList>
    </citation>
    <scope>NUCLEOTIDE SEQUENCE</scope>
    <source>
        <strain evidence="1">JCM 4122</strain>
    </source>
</reference>
<name>A0A919EI81_STRFL</name>
<protein>
    <submittedName>
        <fullName evidence="1">Uncharacterized protein</fullName>
    </submittedName>
</protein>
<accession>A0A919EI81</accession>
<dbReference type="GeneID" id="95663922"/>
<comment type="caution">
    <text evidence="1">The sequence shown here is derived from an EMBL/GenBank/DDBJ whole genome shotgun (WGS) entry which is preliminary data.</text>
</comment>
<evidence type="ECO:0000313" key="2">
    <source>
        <dbReference type="Proteomes" id="UP000632849"/>
    </source>
</evidence>
<gene>
    <name evidence="1" type="ORF">GCM10017667_06750</name>
</gene>